<reference evidence="6 7" key="2">
    <citation type="submission" date="2018-11" db="EMBL/GenBank/DDBJ databases">
        <authorList>
            <consortium name="Pathogen Informatics"/>
        </authorList>
    </citation>
    <scope>NUCLEOTIDE SEQUENCE [LARGE SCALE GENOMIC DNA]</scope>
</reference>
<organism evidence="8">
    <name type="scientific">Thelazia callipaeda</name>
    <name type="common">Oriental eyeworm</name>
    <name type="synonym">Parasitic nematode</name>
    <dbReference type="NCBI Taxonomy" id="103827"/>
    <lineage>
        <taxon>Eukaryota</taxon>
        <taxon>Metazoa</taxon>
        <taxon>Ecdysozoa</taxon>
        <taxon>Nematoda</taxon>
        <taxon>Chromadorea</taxon>
        <taxon>Rhabditida</taxon>
        <taxon>Spirurina</taxon>
        <taxon>Spiruromorpha</taxon>
        <taxon>Thelazioidea</taxon>
        <taxon>Thelaziidae</taxon>
        <taxon>Thelazia</taxon>
    </lineage>
</organism>
<comment type="subcellular location">
    <subcellularLocation>
        <location evidence="1 5">Cytoplasm</location>
    </subcellularLocation>
</comment>
<dbReference type="Proteomes" id="UP000276776">
    <property type="component" value="Unassembled WGS sequence"/>
</dbReference>
<sequence>MSVSFNSDDVDDDDTPQLSAEAMHALAEFYLEMDMSSEANVEENWQLSQFWYSEETASKLSQECTTCIGYEGRIACISCPTLLDHLLKYDCIASGRVKVTLFEYDTRFATKFPEEFVFYDYRKPLEIPEFYHNAFDLIIIDPPFLSDECLIKIAQTVQFLSRFTGTKILVCTGLVMADLVKKLFNAHKCEFRPSHKHNLANEFVCYANYDVAVL</sequence>
<dbReference type="OMA" id="CNFRPEH"/>
<dbReference type="EMBL" id="UYYF01004330">
    <property type="protein sequence ID" value="VDN02489.1"/>
    <property type="molecule type" value="Genomic_DNA"/>
</dbReference>
<keyword evidence="7" id="KW-1185">Reference proteome</keyword>
<dbReference type="PANTHER" id="PTHR13200:SF0">
    <property type="entry name" value="EEF1A LYSINE METHYLTRANSFERASE 1"/>
    <property type="match status" value="1"/>
</dbReference>
<dbReference type="AlphaFoldDB" id="A0A0N5CXX6"/>
<dbReference type="GO" id="GO:0032259">
    <property type="term" value="P:methylation"/>
    <property type="evidence" value="ECO:0007669"/>
    <property type="project" value="UniProtKB-KW"/>
</dbReference>
<evidence type="ECO:0000313" key="7">
    <source>
        <dbReference type="Proteomes" id="UP000276776"/>
    </source>
</evidence>
<evidence type="ECO:0000256" key="5">
    <source>
        <dbReference type="HAMAP-Rule" id="MF_03187"/>
    </source>
</evidence>
<name>A0A0N5CXX6_THECL</name>
<dbReference type="InterPro" id="IPR002052">
    <property type="entry name" value="DNA_methylase_N6_adenine_CS"/>
</dbReference>
<dbReference type="PROSITE" id="PS00092">
    <property type="entry name" value="N6_MTASE"/>
    <property type="match status" value="1"/>
</dbReference>
<comment type="function">
    <text evidence="5">S-adenosyl-L-methionine-dependent protein-lysine N-methyltransferase that methylates elongation factor 1-alpha.</text>
</comment>
<gene>
    <name evidence="6" type="ORF">TCLT_LOCUS5266</name>
</gene>
<evidence type="ECO:0000256" key="1">
    <source>
        <dbReference type="ARBA" id="ARBA00004496"/>
    </source>
</evidence>
<dbReference type="EC" id="2.1.1.-" evidence="5"/>
<dbReference type="Pfam" id="PF10237">
    <property type="entry name" value="N6-adenineMlase"/>
    <property type="match status" value="1"/>
</dbReference>
<proteinExistence type="inferred from homology"/>
<protein>
    <recommendedName>
        <fullName evidence="5">Protein-lysine N-methyltransferase TCLT_LOCUS5266</fullName>
        <ecNumber evidence="5">2.1.1.-</ecNumber>
    </recommendedName>
</protein>
<dbReference type="GO" id="GO:0003676">
    <property type="term" value="F:nucleic acid binding"/>
    <property type="evidence" value="ECO:0007669"/>
    <property type="project" value="InterPro"/>
</dbReference>
<keyword evidence="2 5" id="KW-0963">Cytoplasm</keyword>
<evidence type="ECO:0000313" key="8">
    <source>
        <dbReference type="WBParaSite" id="TCLT_0000527701-mRNA-1"/>
    </source>
</evidence>
<evidence type="ECO:0000256" key="2">
    <source>
        <dbReference type="ARBA" id="ARBA00022490"/>
    </source>
</evidence>
<dbReference type="GO" id="GO:0005737">
    <property type="term" value="C:cytoplasm"/>
    <property type="evidence" value="ECO:0007669"/>
    <property type="project" value="UniProtKB-SubCell"/>
</dbReference>
<dbReference type="InterPro" id="IPR041370">
    <property type="entry name" value="Mlase_EEF1AKMT1/ZCCHC4"/>
</dbReference>
<dbReference type="STRING" id="103827.A0A0N5CXX6"/>
<dbReference type="HAMAP" id="MF_03187">
    <property type="entry name" value="Methyltr_EFM5"/>
    <property type="match status" value="1"/>
</dbReference>
<dbReference type="PANTHER" id="PTHR13200">
    <property type="entry name" value="EEF1A LYSINE METHYLTRANSFERASE 1"/>
    <property type="match status" value="1"/>
</dbReference>
<evidence type="ECO:0000256" key="3">
    <source>
        <dbReference type="ARBA" id="ARBA00022603"/>
    </source>
</evidence>
<dbReference type="GO" id="GO:0016279">
    <property type="term" value="F:protein-lysine N-methyltransferase activity"/>
    <property type="evidence" value="ECO:0007669"/>
    <property type="project" value="UniProtKB-UniRule"/>
</dbReference>
<dbReference type="OrthoDB" id="206354at2759"/>
<evidence type="ECO:0000313" key="6">
    <source>
        <dbReference type="EMBL" id="VDN02489.1"/>
    </source>
</evidence>
<reference evidence="8" key="1">
    <citation type="submission" date="2017-02" db="UniProtKB">
        <authorList>
            <consortium name="WormBaseParasite"/>
        </authorList>
    </citation>
    <scope>IDENTIFICATION</scope>
</reference>
<evidence type="ECO:0000256" key="4">
    <source>
        <dbReference type="ARBA" id="ARBA00022679"/>
    </source>
</evidence>
<dbReference type="WBParaSite" id="TCLT_0000527701-mRNA-1">
    <property type="protein sequence ID" value="TCLT_0000527701-mRNA-1"/>
    <property type="gene ID" value="TCLT_0000527701"/>
</dbReference>
<accession>A0A0N5CXX6</accession>
<keyword evidence="3 5" id="KW-0489">Methyltransferase</keyword>
<keyword evidence="4 5" id="KW-0808">Transferase</keyword>
<dbReference type="InterPro" id="IPR019369">
    <property type="entry name" value="Efm5/EEF1AKMT1"/>
</dbReference>
<comment type="similarity">
    <text evidence="5">Belongs to the class I-like SAM-binding methyltransferase superfamily. EFM5 family.</text>
</comment>